<dbReference type="InterPro" id="IPR001647">
    <property type="entry name" value="HTH_TetR"/>
</dbReference>
<dbReference type="PROSITE" id="PS50977">
    <property type="entry name" value="HTH_TETR_2"/>
    <property type="match status" value="1"/>
</dbReference>
<organism evidence="4 5">
    <name type="scientific">Nonomuraea antimicrobica</name>
    <dbReference type="NCBI Taxonomy" id="561173"/>
    <lineage>
        <taxon>Bacteria</taxon>
        <taxon>Bacillati</taxon>
        <taxon>Actinomycetota</taxon>
        <taxon>Actinomycetes</taxon>
        <taxon>Streptosporangiales</taxon>
        <taxon>Streptosporangiaceae</taxon>
        <taxon>Nonomuraea</taxon>
    </lineage>
</organism>
<dbReference type="EMBL" id="BAAAZP010000077">
    <property type="protein sequence ID" value="GAA3671845.1"/>
    <property type="molecule type" value="Genomic_DNA"/>
</dbReference>
<evidence type="ECO:0000313" key="4">
    <source>
        <dbReference type="EMBL" id="GAA3671845.1"/>
    </source>
</evidence>
<name>A0ABP7BYZ9_9ACTN</name>
<comment type="caution">
    <text evidence="4">The sequence shown here is derived from an EMBL/GenBank/DDBJ whole genome shotgun (WGS) entry which is preliminary data.</text>
</comment>
<feature type="domain" description="HTH tetR-type" evidence="3">
    <location>
        <begin position="1"/>
        <end position="60"/>
    </location>
</feature>
<proteinExistence type="predicted"/>
<evidence type="ECO:0000256" key="1">
    <source>
        <dbReference type="ARBA" id="ARBA00023125"/>
    </source>
</evidence>
<dbReference type="PRINTS" id="PR00455">
    <property type="entry name" value="HTHTETR"/>
</dbReference>
<evidence type="ECO:0000256" key="2">
    <source>
        <dbReference type="PROSITE-ProRule" id="PRU00335"/>
    </source>
</evidence>
<feature type="DNA-binding region" description="H-T-H motif" evidence="2">
    <location>
        <begin position="23"/>
        <end position="42"/>
    </location>
</feature>
<dbReference type="InterPro" id="IPR050109">
    <property type="entry name" value="HTH-type_TetR-like_transc_reg"/>
</dbReference>
<dbReference type="SUPFAM" id="SSF46689">
    <property type="entry name" value="Homeodomain-like"/>
    <property type="match status" value="1"/>
</dbReference>
<keyword evidence="1 2" id="KW-0238">DNA-binding</keyword>
<evidence type="ECO:0000259" key="3">
    <source>
        <dbReference type="PROSITE" id="PS50977"/>
    </source>
</evidence>
<reference evidence="5" key="1">
    <citation type="journal article" date="2019" name="Int. J. Syst. Evol. Microbiol.">
        <title>The Global Catalogue of Microorganisms (GCM) 10K type strain sequencing project: providing services to taxonomists for standard genome sequencing and annotation.</title>
        <authorList>
            <consortium name="The Broad Institute Genomics Platform"/>
            <consortium name="The Broad Institute Genome Sequencing Center for Infectious Disease"/>
            <person name="Wu L."/>
            <person name="Ma J."/>
        </authorList>
    </citation>
    <scope>NUCLEOTIDE SEQUENCE [LARGE SCALE GENOMIC DNA]</scope>
    <source>
        <strain evidence="5">JCM 16904</strain>
    </source>
</reference>
<sequence>MSADDWAKAALTALAEGGLAAVAVEPLAARLGASKGSFYWHFPNRQALVQAALEHWERDTDKITARLGRIPDPRERLRTLLEWAFADPAAAAISFRLISEADDPQIAEVAKRVNERRMSFMCATLVETGRPEPEARRRVLAGYASYLGIAALRRLAIVHEDPMTLIDIALAELLGPPVNG</sequence>
<dbReference type="Pfam" id="PF00440">
    <property type="entry name" value="TetR_N"/>
    <property type="match status" value="1"/>
</dbReference>
<keyword evidence="5" id="KW-1185">Reference proteome</keyword>
<dbReference type="InterPro" id="IPR009057">
    <property type="entry name" value="Homeodomain-like_sf"/>
</dbReference>
<protein>
    <recommendedName>
        <fullName evidence="3">HTH tetR-type domain-containing protein</fullName>
    </recommendedName>
</protein>
<dbReference type="Gene3D" id="1.10.357.10">
    <property type="entry name" value="Tetracycline Repressor, domain 2"/>
    <property type="match status" value="1"/>
</dbReference>
<dbReference type="PANTHER" id="PTHR30055:SF237">
    <property type="entry name" value="TRANSCRIPTIONAL REPRESSOR MCE3R"/>
    <property type="match status" value="1"/>
</dbReference>
<accession>A0ABP7BYZ9</accession>
<dbReference type="Proteomes" id="UP001500902">
    <property type="component" value="Unassembled WGS sequence"/>
</dbReference>
<gene>
    <name evidence="4" type="ORF">GCM10022224_040030</name>
</gene>
<dbReference type="PANTHER" id="PTHR30055">
    <property type="entry name" value="HTH-TYPE TRANSCRIPTIONAL REGULATOR RUTR"/>
    <property type="match status" value="1"/>
</dbReference>
<evidence type="ECO:0000313" key="5">
    <source>
        <dbReference type="Proteomes" id="UP001500902"/>
    </source>
</evidence>